<keyword evidence="2 3" id="KW-0238">DNA-binding</keyword>
<evidence type="ECO:0000313" key="5">
    <source>
        <dbReference type="EMBL" id="KOO37632.1"/>
    </source>
</evidence>
<dbReference type="PROSITE" id="PS50977">
    <property type="entry name" value="HTH_TETR_2"/>
    <property type="match status" value="1"/>
</dbReference>
<proteinExistence type="predicted"/>
<dbReference type="InterPro" id="IPR036271">
    <property type="entry name" value="Tet_transcr_reg_TetR-rel_C_sf"/>
</dbReference>
<evidence type="ECO:0000259" key="4">
    <source>
        <dbReference type="PROSITE" id="PS50977"/>
    </source>
</evidence>
<dbReference type="InterPro" id="IPR009057">
    <property type="entry name" value="Homeodomain-like_sf"/>
</dbReference>
<dbReference type="PATRIC" id="fig|136160.3.peg.453"/>
<sequence>MSTKDGQAKERILKAAEELFQVKGYHQVTVREIARKAGCSHTSIYVYYGEKRKLLELLAKKPLNELREDVRQILTKSSVTPSDRLVGLAKRFVHFGLVHRNLYEAFLHAEATRVDIPTTLWELNDIRMQLFDMLKKAVALNHQPWNEERVVSLSRMLYYALHGMIMTYKDSDESIRSIERRVLPIVEQTVHVFLKGAIQS</sequence>
<dbReference type="SUPFAM" id="SSF46689">
    <property type="entry name" value="Homeodomain-like"/>
    <property type="match status" value="1"/>
</dbReference>
<protein>
    <submittedName>
        <fullName evidence="5">TetR family transcriptional regulator</fullName>
    </submittedName>
</protein>
<dbReference type="GO" id="GO:0003677">
    <property type="term" value="F:DNA binding"/>
    <property type="evidence" value="ECO:0007669"/>
    <property type="project" value="UniProtKB-UniRule"/>
</dbReference>
<name>A0A0M0KGC8_ALKHA</name>
<dbReference type="SUPFAM" id="SSF48498">
    <property type="entry name" value="Tetracyclin repressor-like, C-terminal domain"/>
    <property type="match status" value="1"/>
</dbReference>
<evidence type="ECO:0000256" key="3">
    <source>
        <dbReference type="PROSITE-ProRule" id="PRU00335"/>
    </source>
</evidence>
<dbReference type="Pfam" id="PF00440">
    <property type="entry name" value="TetR_N"/>
    <property type="match status" value="1"/>
</dbReference>
<feature type="domain" description="HTH tetR-type" evidence="4">
    <location>
        <begin position="6"/>
        <end position="66"/>
    </location>
</feature>
<reference evidence="5" key="1">
    <citation type="submission" date="2015-08" db="EMBL/GenBank/DDBJ databases">
        <title>Complete DNA Sequence of Pseudomonas syringae pv. actinidiae, the Causal Agent of Kiwifruit Canker Disease.</title>
        <authorList>
            <person name="Rikkerink E.H.A."/>
            <person name="Fineran P.C."/>
        </authorList>
    </citation>
    <scope>NUCLEOTIDE SEQUENCE</scope>
    <source>
        <strain evidence="5">DSM 13666</strain>
    </source>
</reference>
<dbReference type="PANTHER" id="PTHR43479">
    <property type="entry name" value="ACREF/ENVCD OPERON REPRESSOR-RELATED"/>
    <property type="match status" value="1"/>
</dbReference>
<dbReference type="PANTHER" id="PTHR43479:SF11">
    <property type="entry name" value="ACREF_ENVCD OPERON REPRESSOR-RELATED"/>
    <property type="match status" value="1"/>
</dbReference>
<gene>
    <name evidence="5" type="ORF">AMD02_01305</name>
</gene>
<evidence type="ECO:0000256" key="1">
    <source>
        <dbReference type="ARBA" id="ARBA00022491"/>
    </source>
</evidence>
<feature type="DNA-binding region" description="H-T-H motif" evidence="3">
    <location>
        <begin position="29"/>
        <end position="48"/>
    </location>
</feature>
<accession>A0A0M0KGC8</accession>
<dbReference type="GeneID" id="87599282"/>
<dbReference type="InterPro" id="IPR050624">
    <property type="entry name" value="HTH-type_Tx_Regulator"/>
</dbReference>
<accession>A0A4Y7WVL6</accession>
<keyword evidence="1" id="KW-0678">Repressor</keyword>
<dbReference type="PRINTS" id="PR00455">
    <property type="entry name" value="HTHTETR"/>
</dbReference>
<comment type="caution">
    <text evidence="5">The sequence shown here is derived from an EMBL/GenBank/DDBJ whole genome shotgun (WGS) entry which is preliminary data.</text>
</comment>
<dbReference type="AlphaFoldDB" id="A0A0M0KGC8"/>
<dbReference type="Gene3D" id="1.10.357.10">
    <property type="entry name" value="Tetracycline Repressor, domain 2"/>
    <property type="match status" value="1"/>
</dbReference>
<dbReference type="EMBL" id="LILD01000001">
    <property type="protein sequence ID" value="KOO37632.1"/>
    <property type="molecule type" value="Genomic_DNA"/>
</dbReference>
<evidence type="ECO:0000256" key="2">
    <source>
        <dbReference type="ARBA" id="ARBA00023125"/>
    </source>
</evidence>
<organism evidence="5">
    <name type="scientific">Halalkalibacterium halodurans</name>
    <name type="common">Bacillus halodurans</name>
    <dbReference type="NCBI Taxonomy" id="86665"/>
    <lineage>
        <taxon>Bacteria</taxon>
        <taxon>Bacillati</taxon>
        <taxon>Bacillota</taxon>
        <taxon>Bacilli</taxon>
        <taxon>Bacillales</taxon>
        <taxon>Bacillaceae</taxon>
        <taxon>Halalkalibacterium (ex Joshi et al. 2022)</taxon>
    </lineage>
</organism>
<dbReference type="RefSeq" id="WP_053430177.1">
    <property type="nucleotide sequence ID" value="NZ_CP040441.1"/>
</dbReference>
<dbReference type="InterPro" id="IPR001647">
    <property type="entry name" value="HTH_TetR"/>
</dbReference>